<feature type="repeat" description="PPR" evidence="3">
    <location>
        <begin position="317"/>
        <end position="351"/>
    </location>
</feature>
<protein>
    <recommendedName>
        <fullName evidence="6">Pentatricopeptide repeat-containing protein</fullName>
    </recommendedName>
</protein>
<dbReference type="PANTHER" id="PTHR47447:SF22">
    <property type="entry name" value="TETRATRICOPEPTIDE-LIKE HELICAL DOMAIN SUPERFAMILY"/>
    <property type="match status" value="1"/>
</dbReference>
<feature type="repeat" description="PPR" evidence="3">
    <location>
        <begin position="246"/>
        <end position="276"/>
    </location>
</feature>
<dbReference type="Gene3D" id="1.25.40.10">
    <property type="entry name" value="Tetratricopeptide repeat domain"/>
    <property type="match status" value="4"/>
</dbReference>
<evidence type="ECO:0000313" key="4">
    <source>
        <dbReference type="EMBL" id="KAL3635287.1"/>
    </source>
</evidence>
<feature type="repeat" description="PPR" evidence="3">
    <location>
        <begin position="211"/>
        <end position="245"/>
    </location>
</feature>
<feature type="repeat" description="PPR" evidence="3">
    <location>
        <begin position="282"/>
        <end position="316"/>
    </location>
</feature>
<feature type="repeat" description="PPR" evidence="3">
    <location>
        <begin position="458"/>
        <end position="492"/>
    </location>
</feature>
<feature type="repeat" description="PPR" evidence="3">
    <location>
        <begin position="387"/>
        <end position="422"/>
    </location>
</feature>
<dbReference type="Pfam" id="PF01535">
    <property type="entry name" value="PPR"/>
    <property type="match status" value="1"/>
</dbReference>
<dbReference type="InterPro" id="IPR002885">
    <property type="entry name" value="PPR_rpt"/>
</dbReference>
<name>A0ABD3D0M4_9LAMI</name>
<evidence type="ECO:0000313" key="5">
    <source>
        <dbReference type="Proteomes" id="UP001632038"/>
    </source>
</evidence>
<dbReference type="PROSITE" id="PS51375">
    <property type="entry name" value="PPR"/>
    <property type="match status" value="9"/>
</dbReference>
<comment type="caution">
    <text evidence="4">The sequence shown here is derived from an EMBL/GenBank/DDBJ whole genome shotgun (WGS) entry which is preliminary data.</text>
</comment>
<evidence type="ECO:0008006" key="6">
    <source>
        <dbReference type="Google" id="ProtNLM"/>
    </source>
</evidence>
<feature type="repeat" description="PPR" evidence="3">
    <location>
        <begin position="105"/>
        <end position="139"/>
    </location>
</feature>
<sequence length="527" mass="59218">MKMQFWTQRVSISKIASTAYFHGQANLDPSKASPLSTRWFIKVVSTLCIRRSQSLTVFKSDYFRDNIDPSVACGVIHHIANGLNNPSLAYNFFCFSRHDLNLTHSKHSFSLLLRSLCRNNLHDYAELVYDYMKSDGNSPKSADFDFLISSFVNSGKISVVEKLLVDKAESCKISPSVSNKFLSLLISKNRVSDAVMFFKGRILRSASFGTDNCSFNIVMRGLCMCSKVDEAFELFDIMSSLNCPPDIVTYNTLINGLCRIGDLNRAHELLRQIRSYCNFSPNVVTYTSLISGYCKSGEMSNVSNLFDEMINCGIKPNLFTYNVIIDGFGKQGDWISALKMYENMVNGGFNPDIVTFTSLIDACSRHGKINDCLKLWDKMNAIKVTPNAFTFSILINALCKENRLSEARDLLSQLGRHKDIIPRPFIYNPVIDGFCKSGNVDEANAIVEEMERKGCVHDKMTFTILILGHCMKGRTVEAIGIYDKMLSRGCLPDNVTLKCLVSCLRKAGMGREAFEIEQNLSNIRVNI</sequence>
<organism evidence="4 5">
    <name type="scientific">Castilleja foliolosa</name>
    <dbReference type="NCBI Taxonomy" id="1961234"/>
    <lineage>
        <taxon>Eukaryota</taxon>
        <taxon>Viridiplantae</taxon>
        <taxon>Streptophyta</taxon>
        <taxon>Embryophyta</taxon>
        <taxon>Tracheophyta</taxon>
        <taxon>Spermatophyta</taxon>
        <taxon>Magnoliopsida</taxon>
        <taxon>eudicotyledons</taxon>
        <taxon>Gunneridae</taxon>
        <taxon>Pentapetalae</taxon>
        <taxon>asterids</taxon>
        <taxon>lamiids</taxon>
        <taxon>Lamiales</taxon>
        <taxon>Orobanchaceae</taxon>
        <taxon>Pedicularideae</taxon>
        <taxon>Castillejinae</taxon>
        <taxon>Castilleja</taxon>
    </lineage>
</organism>
<feature type="repeat" description="PPR" evidence="3">
    <location>
        <begin position="423"/>
        <end position="457"/>
    </location>
</feature>
<dbReference type="PANTHER" id="PTHR47447">
    <property type="entry name" value="OS03G0856100 PROTEIN"/>
    <property type="match status" value="1"/>
</dbReference>
<accession>A0ABD3D0M4</accession>
<dbReference type="SUPFAM" id="SSF81901">
    <property type="entry name" value="HCP-like"/>
    <property type="match status" value="1"/>
</dbReference>
<gene>
    <name evidence="4" type="ORF">CASFOL_019834</name>
</gene>
<dbReference type="NCBIfam" id="TIGR00756">
    <property type="entry name" value="PPR"/>
    <property type="match status" value="9"/>
</dbReference>
<dbReference type="Pfam" id="PF13041">
    <property type="entry name" value="PPR_2"/>
    <property type="match status" value="4"/>
</dbReference>
<evidence type="ECO:0000256" key="2">
    <source>
        <dbReference type="ARBA" id="ARBA00022737"/>
    </source>
</evidence>
<evidence type="ECO:0000256" key="3">
    <source>
        <dbReference type="PROSITE-ProRule" id="PRU00708"/>
    </source>
</evidence>
<dbReference type="AlphaFoldDB" id="A0ABD3D0M4"/>
<dbReference type="EMBL" id="JAVIJP010000027">
    <property type="protein sequence ID" value="KAL3635287.1"/>
    <property type="molecule type" value="Genomic_DNA"/>
</dbReference>
<reference evidence="5" key="1">
    <citation type="journal article" date="2024" name="IScience">
        <title>Strigolactones Initiate the Formation of Haustorium-like Structures in Castilleja.</title>
        <authorList>
            <person name="Buerger M."/>
            <person name="Peterson D."/>
            <person name="Chory J."/>
        </authorList>
    </citation>
    <scope>NUCLEOTIDE SEQUENCE [LARGE SCALE GENOMIC DNA]</scope>
</reference>
<dbReference type="InterPro" id="IPR011990">
    <property type="entry name" value="TPR-like_helical_dom_sf"/>
</dbReference>
<keyword evidence="5" id="KW-1185">Reference proteome</keyword>
<proteinExistence type="inferred from homology"/>
<keyword evidence="2" id="KW-0677">Repeat</keyword>
<comment type="similarity">
    <text evidence="1">Belongs to the PPR family. P subfamily.</text>
</comment>
<dbReference type="Proteomes" id="UP001632038">
    <property type="component" value="Unassembled WGS sequence"/>
</dbReference>
<evidence type="ECO:0000256" key="1">
    <source>
        <dbReference type="ARBA" id="ARBA00007626"/>
    </source>
</evidence>
<feature type="repeat" description="PPR" evidence="3">
    <location>
        <begin position="352"/>
        <end position="386"/>
    </location>
</feature>